<dbReference type="Pfam" id="PF04042">
    <property type="entry name" value="DNA_pol_E_B"/>
    <property type="match status" value="1"/>
</dbReference>
<keyword evidence="8" id="KW-0239">DNA-directed DNA polymerase</keyword>
<evidence type="ECO:0000313" key="9">
    <source>
        <dbReference type="Proteomes" id="UP000818624"/>
    </source>
</evidence>
<evidence type="ECO:0000259" key="7">
    <source>
        <dbReference type="Pfam" id="PF04042"/>
    </source>
</evidence>
<evidence type="ECO:0000256" key="3">
    <source>
        <dbReference type="ARBA" id="ARBA00022705"/>
    </source>
</evidence>
<evidence type="ECO:0000256" key="2">
    <source>
        <dbReference type="ARBA" id="ARBA00009560"/>
    </source>
</evidence>
<evidence type="ECO:0000256" key="1">
    <source>
        <dbReference type="ARBA" id="ARBA00004123"/>
    </source>
</evidence>
<comment type="subcellular location">
    <subcellularLocation>
        <location evidence="1 6">Nucleus</location>
    </subcellularLocation>
</comment>
<dbReference type="PIRSF" id="PIRSF000799">
    <property type="entry name" value="DNA_pol_eps_2"/>
    <property type="match status" value="1"/>
</dbReference>
<comment type="function">
    <text evidence="6">Participates in DNA repair and in chromosomal DNA replication.</text>
</comment>
<protein>
    <recommendedName>
        <fullName evidence="6">DNA polymerase epsilon subunit</fullName>
    </recommendedName>
    <alternativeName>
        <fullName evidence="6">DNA polymerase II subunit 2</fullName>
    </alternativeName>
</protein>
<dbReference type="InterPro" id="IPR007185">
    <property type="entry name" value="DNA_pol_a/d/e_bsu"/>
</dbReference>
<evidence type="ECO:0000256" key="4">
    <source>
        <dbReference type="ARBA" id="ARBA00023125"/>
    </source>
</evidence>
<dbReference type="GO" id="GO:0003887">
    <property type="term" value="F:DNA-directed DNA polymerase activity"/>
    <property type="evidence" value="ECO:0007669"/>
    <property type="project" value="UniProtKB-KW"/>
</dbReference>
<dbReference type="PANTHER" id="PTHR12708:SF0">
    <property type="entry name" value="DNA POLYMERASE EPSILON SUBUNIT 2"/>
    <property type="match status" value="1"/>
</dbReference>
<dbReference type="Proteomes" id="UP000818624">
    <property type="component" value="Chromosome 7"/>
</dbReference>
<keyword evidence="4 6" id="KW-0238">DNA-binding</keyword>
<keyword evidence="9" id="KW-1185">Reference proteome</keyword>
<name>A0ABY8EW88_MALFU</name>
<organism evidence="8 9">
    <name type="scientific">Malassezia furfur</name>
    <name type="common">Pityriasis versicolor infection agent</name>
    <name type="synonym">Pityrosporum furfur</name>
    <dbReference type="NCBI Taxonomy" id="55194"/>
    <lineage>
        <taxon>Eukaryota</taxon>
        <taxon>Fungi</taxon>
        <taxon>Dikarya</taxon>
        <taxon>Basidiomycota</taxon>
        <taxon>Ustilaginomycotina</taxon>
        <taxon>Malasseziomycetes</taxon>
        <taxon>Malasseziales</taxon>
        <taxon>Malasseziaceae</taxon>
        <taxon>Malassezia</taxon>
    </lineage>
</organism>
<dbReference type="PANTHER" id="PTHR12708">
    <property type="entry name" value="DNA POLYMERASE EPSILON SUBUNIT B"/>
    <property type="match status" value="1"/>
</dbReference>
<evidence type="ECO:0000256" key="5">
    <source>
        <dbReference type="ARBA" id="ARBA00023242"/>
    </source>
</evidence>
<reference evidence="8 9" key="1">
    <citation type="journal article" date="2020" name="Elife">
        <title>Loss of centromere function drives karyotype evolution in closely related Malassezia species.</title>
        <authorList>
            <person name="Sankaranarayanan S.R."/>
            <person name="Ianiri G."/>
            <person name="Coelho M.A."/>
            <person name="Reza M.H."/>
            <person name="Thimmappa B.C."/>
            <person name="Ganguly P."/>
            <person name="Vadnala R.N."/>
            <person name="Sun S."/>
            <person name="Siddharthan R."/>
            <person name="Tellgren-Roth C."/>
            <person name="Dawson T.L."/>
            <person name="Heitman J."/>
            <person name="Sanyal K."/>
        </authorList>
    </citation>
    <scope>NUCLEOTIDE SEQUENCE [LARGE SCALE GENOMIC DNA]</scope>
    <source>
        <strain evidence="8">CBS14141</strain>
    </source>
</reference>
<keyword evidence="5 6" id="KW-0539">Nucleus</keyword>
<sequence>MDGGREGGAIPPAVRRLILRTFTRKHHLQVRADAVQFVYGTLQAHGLLDEPEAMSEAVDALAHALVEHQGSAGAAWDGHVVTAEVLQRTYERLVDAPADADAAAALAGSSDAPDLTRALRVVDAFSMPKLRFSGARKVFEAADHAPSLLSSASAPSAHLGERYELLRSIVLRNEHFLPPLALASGAERASFLQLTTTANLLGRAGKACLLFGRLSTRPDGAYALEDAEGAVVLDLREAVAGEGLLTEGAFVLVEGTYEADERLRVAAIGHPPSESREAAQTHVGHLDWLGTGALAPKEAHALRVQERQHGDVCIAVLSEVHLDHAASLSNLRALFQGYHDADFVPLAIVLCGNFCGTRGADDAAHLARYEEGFAALAEILARFPRLLDETHLVLVPGPDDPVATPVLPRARIPAPLVARFERRLPRAFCAERVHWASNPCRLVYFSQEIVVFRDDVMSKMLRSALPLSTDVQASDLPKLLVSTLLDQVHLCPLPQPVRPVLWEYAHALRLYPMPSAVRMHNDADHSWCSPTATSGTH</sequence>
<keyword evidence="8" id="KW-0548">Nucleotidyltransferase</keyword>
<keyword evidence="8" id="KW-0808">Transferase</keyword>
<evidence type="ECO:0000256" key="6">
    <source>
        <dbReference type="PIRNR" id="PIRNR000799"/>
    </source>
</evidence>
<dbReference type="InterPro" id="IPR016266">
    <property type="entry name" value="POLE2"/>
</dbReference>
<comment type="similarity">
    <text evidence="2 6">Belongs to the DNA polymerase epsilon subunit B family.</text>
</comment>
<dbReference type="EMBL" id="CP046240">
    <property type="protein sequence ID" value="WFD49826.1"/>
    <property type="molecule type" value="Genomic_DNA"/>
</dbReference>
<accession>A0ABY8EW88</accession>
<evidence type="ECO:0000313" key="8">
    <source>
        <dbReference type="EMBL" id="WFD49826.1"/>
    </source>
</evidence>
<proteinExistence type="inferred from homology"/>
<feature type="domain" description="DNA polymerase alpha/delta/epsilon subunit B" evidence="7">
    <location>
        <begin position="314"/>
        <end position="523"/>
    </location>
</feature>
<gene>
    <name evidence="8" type="primary">DPB2</name>
    <name evidence="8" type="ORF">GLX27_004511</name>
</gene>
<keyword evidence="3 6" id="KW-0235">DNA replication</keyword>